<reference evidence="1 2" key="1">
    <citation type="submission" date="2017-10" db="EMBL/GenBank/DDBJ databases">
        <authorList>
            <person name="Banno H."/>
            <person name="Chua N.-H."/>
        </authorList>
    </citation>
    <scope>NUCLEOTIDE SEQUENCE [LARGE SCALE GENOMIC DNA]</scope>
    <source>
        <strain evidence="1 2">YW11</strain>
    </source>
</reference>
<organism evidence="1 2">
    <name type="scientific">Teichococcus rhizosphaerae</name>
    <dbReference type="NCBI Taxonomy" id="1335062"/>
    <lineage>
        <taxon>Bacteria</taxon>
        <taxon>Pseudomonadati</taxon>
        <taxon>Pseudomonadota</taxon>
        <taxon>Alphaproteobacteria</taxon>
        <taxon>Acetobacterales</taxon>
        <taxon>Roseomonadaceae</taxon>
        <taxon>Roseomonas</taxon>
    </lineage>
</organism>
<evidence type="ECO:0008006" key="3">
    <source>
        <dbReference type="Google" id="ProtNLM"/>
    </source>
</evidence>
<evidence type="ECO:0000313" key="2">
    <source>
        <dbReference type="Proteomes" id="UP000223527"/>
    </source>
</evidence>
<proteinExistence type="predicted"/>
<comment type="caution">
    <text evidence="1">The sequence shown here is derived from an EMBL/GenBank/DDBJ whole genome shotgun (WGS) entry which is preliminary data.</text>
</comment>
<dbReference type="AlphaFoldDB" id="A0A2C7A4C6"/>
<name>A0A2C7A4C6_9PROT</name>
<protein>
    <recommendedName>
        <fullName evidence="3">Polysaccharide pyruvyl transferase domain-containing protein</fullName>
    </recommendedName>
</protein>
<gene>
    <name evidence="1" type="ORF">CR162_19830</name>
</gene>
<keyword evidence="2" id="KW-1185">Reference proteome</keyword>
<dbReference type="RefSeq" id="WP_099097245.1">
    <property type="nucleotide sequence ID" value="NZ_PDNU01000060.1"/>
</dbReference>
<accession>A0A2C7A4C6</accession>
<sequence>MILFANHRRTKNVGDLACTPYEYFGFPDKKLTDISGELPEAHAVVLGGGAIEYMMAGKQAVQQRAKARHKVAWGIGASQHGSSCHPAPPSGFDLLGLREFGREGGIYVPCASCMADFFDSVPPAETEIVTFFNADPRISRPELPDFPAMTNESSLEGTLAFLARGEVVMTNSYHGAYWASLMGRKVVCFPYSSKFHGYKCPPAMATVETWKEVLPRARAYSDYLDDCRYENLKFFRRVADLIY</sequence>
<evidence type="ECO:0000313" key="1">
    <source>
        <dbReference type="EMBL" id="PHK93200.1"/>
    </source>
</evidence>
<dbReference type="Proteomes" id="UP000223527">
    <property type="component" value="Unassembled WGS sequence"/>
</dbReference>
<dbReference type="OrthoDB" id="7835085at2"/>
<dbReference type="EMBL" id="PDNU01000060">
    <property type="protein sequence ID" value="PHK93200.1"/>
    <property type="molecule type" value="Genomic_DNA"/>
</dbReference>